<dbReference type="Proteomes" id="UP001565927">
    <property type="component" value="Unassembled WGS sequence"/>
</dbReference>
<name>A0ABV4H1Q8_9ACTN</name>
<proteinExistence type="predicted"/>
<evidence type="ECO:0000313" key="2">
    <source>
        <dbReference type="Proteomes" id="UP001565927"/>
    </source>
</evidence>
<gene>
    <name evidence="1" type="ORF">AB2L27_10895</name>
</gene>
<dbReference type="RefSeq" id="WP_370441490.1">
    <property type="nucleotide sequence ID" value="NZ_JBGFTU010000011.1"/>
</dbReference>
<accession>A0ABV4H1Q8</accession>
<dbReference type="EMBL" id="JBGFTU010000011">
    <property type="protein sequence ID" value="MEZ0165264.1"/>
    <property type="molecule type" value="Genomic_DNA"/>
</dbReference>
<sequence length="161" mass="17574">MSGFSVEASVRMRGAGPGLPLPRVGLIAAPDRSLQHDRDEHDDLQEWPFPVSVDFASPSGVERYAVVQTVSQRVISAGAALVLDSASGEQPWQPRPKALGWDPEDWGSRLPFNGWWVWADFTGDFTGPATFTATAPVQWGPGLRRAEVVLTLTVAGRRAWH</sequence>
<reference evidence="1 2" key="1">
    <citation type="submission" date="2024-07" db="EMBL/GenBank/DDBJ databases">
        <authorList>
            <person name="Thanompreechachai J."/>
            <person name="Duangmal K."/>
        </authorList>
    </citation>
    <scope>NUCLEOTIDE SEQUENCE [LARGE SCALE GENOMIC DNA]</scope>
    <source>
        <strain evidence="1 2">LSe6-4</strain>
    </source>
</reference>
<evidence type="ECO:0000313" key="1">
    <source>
        <dbReference type="EMBL" id="MEZ0165264.1"/>
    </source>
</evidence>
<keyword evidence="2" id="KW-1185">Reference proteome</keyword>
<comment type="caution">
    <text evidence="1">The sequence shown here is derived from an EMBL/GenBank/DDBJ whole genome shotgun (WGS) entry which is preliminary data.</text>
</comment>
<organism evidence="1 2">
    <name type="scientific">Kineococcus halophytocola</name>
    <dbReference type="NCBI Taxonomy" id="3234027"/>
    <lineage>
        <taxon>Bacteria</taxon>
        <taxon>Bacillati</taxon>
        <taxon>Actinomycetota</taxon>
        <taxon>Actinomycetes</taxon>
        <taxon>Kineosporiales</taxon>
        <taxon>Kineosporiaceae</taxon>
        <taxon>Kineococcus</taxon>
    </lineage>
</organism>
<protein>
    <submittedName>
        <fullName evidence="1">Uncharacterized protein</fullName>
    </submittedName>
</protein>